<name>A0AAV0XMK7_9HEMI</name>
<evidence type="ECO:0000256" key="1">
    <source>
        <dbReference type="SAM" id="MobiDB-lite"/>
    </source>
</evidence>
<organism evidence="2 3">
    <name type="scientific">Macrosiphum euphorbiae</name>
    <name type="common">potato aphid</name>
    <dbReference type="NCBI Taxonomy" id="13131"/>
    <lineage>
        <taxon>Eukaryota</taxon>
        <taxon>Metazoa</taxon>
        <taxon>Ecdysozoa</taxon>
        <taxon>Arthropoda</taxon>
        <taxon>Hexapoda</taxon>
        <taxon>Insecta</taxon>
        <taxon>Pterygota</taxon>
        <taxon>Neoptera</taxon>
        <taxon>Paraneoptera</taxon>
        <taxon>Hemiptera</taxon>
        <taxon>Sternorrhyncha</taxon>
        <taxon>Aphidomorpha</taxon>
        <taxon>Aphidoidea</taxon>
        <taxon>Aphididae</taxon>
        <taxon>Macrosiphini</taxon>
        <taxon>Macrosiphum</taxon>
    </lineage>
</organism>
<keyword evidence="3" id="KW-1185">Reference proteome</keyword>
<accession>A0AAV0XMK7</accession>
<sequence>MTCTRQRQLGRCEVTDLSQDASQRRDVELTNAHGHGEQYRTAVQKGPHACKEVKNTTRFYGRHKRQAPKRTQPRGFVVRAHEQKKKRA</sequence>
<reference evidence="2 3" key="1">
    <citation type="submission" date="2023-01" db="EMBL/GenBank/DDBJ databases">
        <authorList>
            <person name="Whitehead M."/>
        </authorList>
    </citation>
    <scope>NUCLEOTIDE SEQUENCE [LARGE SCALE GENOMIC DNA]</scope>
</reference>
<dbReference type="AlphaFoldDB" id="A0AAV0XMK7"/>
<feature type="region of interest" description="Disordered" evidence="1">
    <location>
        <begin position="61"/>
        <end position="88"/>
    </location>
</feature>
<proteinExistence type="predicted"/>
<dbReference type="EMBL" id="CARXXK010000117">
    <property type="protein sequence ID" value="CAI6369904.1"/>
    <property type="molecule type" value="Genomic_DNA"/>
</dbReference>
<evidence type="ECO:0000313" key="3">
    <source>
        <dbReference type="Proteomes" id="UP001160148"/>
    </source>
</evidence>
<protein>
    <submittedName>
        <fullName evidence="2">Uncharacterized protein</fullName>
    </submittedName>
</protein>
<gene>
    <name evidence="2" type="ORF">MEUPH1_LOCUS24088</name>
</gene>
<evidence type="ECO:0000313" key="2">
    <source>
        <dbReference type="EMBL" id="CAI6369904.1"/>
    </source>
</evidence>
<feature type="compositionally biased region" description="Basic residues" evidence="1">
    <location>
        <begin position="61"/>
        <end position="72"/>
    </location>
</feature>
<dbReference type="Proteomes" id="UP001160148">
    <property type="component" value="Unassembled WGS sequence"/>
</dbReference>
<comment type="caution">
    <text evidence="2">The sequence shown here is derived from an EMBL/GenBank/DDBJ whole genome shotgun (WGS) entry which is preliminary data.</text>
</comment>